<evidence type="ECO:0000256" key="9">
    <source>
        <dbReference type="RuleBase" id="RU003357"/>
    </source>
</evidence>
<dbReference type="PANTHER" id="PTHR40980">
    <property type="entry name" value="PLUG DOMAIN-CONTAINING PROTEIN"/>
    <property type="match status" value="1"/>
</dbReference>
<comment type="subcellular location">
    <subcellularLocation>
        <location evidence="1 8">Cell outer membrane</location>
        <topology evidence="1 8">Multi-pass membrane protein</topology>
    </subcellularLocation>
</comment>
<feature type="domain" description="TonB-dependent receptor-like beta-barrel" evidence="11">
    <location>
        <begin position="454"/>
        <end position="915"/>
    </location>
</feature>
<dbReference type="Gene3D" id="2.170.130.10">
    <property type="entry name" value="TonB-dependent receptor, plug domain"/>
    <property type="match status" value="1"/>
</dbReference>
<dbReference type="RefSeq" id="WP_348394536.1">
    <property type="nucleotide sequence ID" value="NZ_CP136600.1"/>
</dbReference>
<gene>
    <name evidence="13" type="ORF">RI844_10030</name>
</gene>
<dbReference type="EMBL" id="CP136600">
    <property type="protein sequence ID" value="WOH35720.1"/>
    <property type="molecule type" value="Genomic_DNA"/>
</dbReference>
<keyword evidence="2 8" id="KW-0813">Transport</keyword>
<organism evidence="13 14">
    <name type="scientific">Thalassotalea fonticola</name>
    <dbReference type="NCBI Taxonomy" id="3065649"/>
    <lineage>
        <taxon>Bacteria</taxon>
        <taxon>Pseudomonadati</taxon>
        <taxon>Pseudomonadota</taxon>
        <taxon>Gammaproteobacteria</taxon>
        <taxon>Alteromonadales</taxon>
        <taxon>Colwelliaceae</taxon>
        <taxon>Thalassotalea</taxon>
    </lineage>
</organism>
<keyword evidence="6 8" id="KW-0472">Membrane</keyword>
<evidence type="ECO:0000256" key="4">
    <source>
        <dbReference type="ARBA" id="ARBA00022692"/>
    </source>
</evidence>
<evidence type="ECO:0000256" key="1">
    <source>
        <dbReference type="ARBA" id="ARBA00004571"/>
    </source>
</evidence>
<evidence type="ECO:0000256" key="5">
    <source>
        <dbReference type="ARBA" id="ARBA00023077"/>
    </source>
</evidence>
<name>A0ABZ0GJK3_9GAMM</name>
<evidence type="ECO:0000313" key="13">
    <source>
        <dbReference type="EMBL" id="WOH35720.1"/>
    </source>
</evidence>
<evidence type="ECO:0000259" key="12">
    <source>
        <dbReference type="Pfam" id="PF07715"/>
    </source>
</evidence>
<keyword evidence="10" id="KW-0732">Signal</keyword>
<evidence type="ECO:0000313" key="14">
    <source>
        <dbReference type="Proteomes" id="UP001301442"/>
    </source>
</evidence>
<evidence type="ECO:0000256" key="2">
    <source>
        <dbReference type="ARBA" id="ARBA00022448"/>
    </source>
</evidence>
<reference evidence="13 14" key="1">
    <citation type="submission" date="2023-09" db="EMBL/GenBank/DDBJ databases">
        <authorList>
            <person name="Qi X."/>
        </authorList>
    </citation>
    <scope>NUCLEOTIDE SEQUENCE [LARGE SCALE GENOMIC DNA]</scope>
    <source>
        <strain evidence="13 14">S1-1</strain>
    </source>
</reference>
<dbReference type="Proteomes" id="UP001301442">
    <property type="component" value="Chromosome"/>
</dbReference>
<dbReference type="Pfam" id="PF00593">
    <property type="entry name" value="TonB_dep_Rec_b-barrel"/>
    <property type="match status" value="1"/>
</dbReference>
<dbReference type="InterPro" id="IPR012910">
    <property type="entry name" value="Plug_dom"/>
</dbReference>
<dbReference type="InterPro" id="IPR037066">
    <property type="entry name" value="Plug_dom_sf"/>
</dbReference>
<dbReference type="SUPFAM" id="SSF56935">
    <property type="entry name" value="Porins"/>
    <property type="match status" value="1"/>
</dbReference>
<keyword evidence="4 8" id="KW-0812">Transmembrane</keyword>
<keyword evidence="13" id="KW-0675">Receptor</keyword>
<evidence type="ECO:0000256" key="6">
    <source>
        <dbReference type="ARBA" id="ARBA00023136"/>
    </source>
</evidence>
<sequence length="971" mass="106946">MSQQFKKSQIATLVGMALSASISANALAYEEASVAEDVEVIEVTGVRSSLTSALNAKKAADTISDSIIAEEIGKSSDENIAQALSRISGVSLDRDGGDNQTVTVRGIQAALNDVKLNGVSMTSNTDDQAVDLSLFSADVLSRIDVVKSPSANQEEGSLGAAINLQTRAPLSSKKNVNVFTVEARHNDLREDTTPRFAYTGIYNLNESMGFAGSLFYDEKNVRKEEFNIFNSNIRKFSTAGTAGTNGSKTVINADTLEVIPGDTWAVSPNFHLNRLNLDDKVKKGGTLTFQYRPNEDTDFRFDTSYSRQEIDHEQTHTRMHNMHRNPYEVMVELGDEDSSNRVVGIRSGHVGGLNQSGRWLNTTDTLVVGAQIEHAINDDWMVSGRVGYSASDQEFTDGFRMNWVPDIGGKQSDPDTWCGVDWENGPEGDSIPEFSFCNVYDGNDPTTMKLGQIRSDRRDVDDSKSSIYLDASRAFDNDYITSVEFGVKYTDRTKEVRNEEVFFGTSAFENENKIMASDIPGAADSSITGGEFLDGIAPAGTPTDWIFPDIDATVALAFPNGLSDDLFVPNPLKAWEVDEKTYGAYVQANFELLGGDITGNFGVRYANTEVEANGHSGIRFPQGVYFYDDIPDGTDTYKYPVHDEHDYDNWLPSVTVNWVIEDDLILRASAAKVMARPNINSVRSGFDIKANNTEEVPQGNEFNTALEPFEANQFDVSIEWYFQEGALLSAAAFYKDFTSFTYKTSTAQQVQNPLTNTCLVDRSVHETEAEKLAATTPCADVDIKQTVNGGSADIQGLELAYQQNYTFLPGLFSHLGSSINYTYADSEAIVNPDDASDPFNGLPFKNTSEHSSNVTVFWEDEKLSLRLAYAYRSEALSSTTNKDSSVIRDARGTLDFTANYAITKQLKVSFSALNLTNSYDKFYEVLTNPQGHEADGIVAEVGNDLSDTSDKRTHSVFDYGSDFRLSLRYSF</sequence>
<dbReference type="Pfam" id="PF07715">
    <property type="entry name" value="Plug"/>
    <property type="match status" value="1"/>
</dbReference>
<feature type="domain" description="TonB-dependent receptor plug" evidence="12">
    <location>
        <begin position="63"/>
        <end position="159"/>
    </location>
</feature>
<keyword evidence="3 8" id="KW-1134">Transmembrane beta strand</keyword>
<dbReference type="InterPro" id="IPR036942">
    <property type="entry name" value="Beta-barrel_TonB_sf"/>
</dbReference>
<dbReference type="Gene3D" id="2.40.170.20">
    <property type="entry name" value="TonB-dependent receptor, beta-barrel domain"/>
    <property type="match status" value="1"/>
</dbReference>
<proteinExistence type="inferred from homology"/>
<dbReference type="NCBIfam" id="TIGR01782">
    <property type="entry name" value="TonB-Xanth-Caul"/>
    <property type="match status" value="1"/>
</dbReference>
<evidence type="ECO:0000256" key="7">
    <source>
        <dbReference type="ARBA" id="ARBA00023237"/>
    </source>
</evidence>
<evidence type="ECO:0000256" key="3">
    <source>
        <dbReference type="ARBA" id="ARBA00022452"/>
    </source>
</evidence>
<accession>A0ABZ0GJK3</accession>
<feature type="chain" id="PRO_5045623789" evidence="10">
    <location>
        <begin position="29"/>
        <end position="971"/>
    </location>
</feature>
<keyword evidence="5 9" id="KW-0798">TonB box</keyword>
<dbReference type="InterPro" id="IPR039426">
    <property type="entry name" value="TonB-dep_rcpt-like"/>
</dbReference>
<dbReference type="InterPro" id="IPR000531">
    <property type="entry name" value="Beta-barrel_TonB"/>
</dbReference>
<evidence type="ECO:0000256" key="10">
    <source>
        <dbReference type="SAM" id="SignalP"/>
    </source>
</evidence>
<feature type="signal peptide" evidence="10">
    <location>
        <begin position="1"/>
        <end position="28"/>
    </location>
</feature>
<dbReference type="InterPro" id="IPR010104">
    <property type="entry name" value="TonB_rcpt_bac"/>
</dbReference>
<dbReference type="PROSITE" id="PS52016">
    <property type="entry name" value="TONB_DEPENDENT_REC_3"/>
    <property type="match status" value="1"/>
</dbReference>
<keyword evidence="14" id="KW-1185">Reference proteome</keyword>
<protein>
    <submittedName>
        <fullName evidence="13">TonB-dependent receptor</fullName>
    </submittedName>
</protein>
<evidence type="ECO:0000256" key="8">
    <source>
        <dbReference type="PROSITE-ProRule" id="PRU01360"/>
    </source>
</evidence>
<comment type="similarity">
    <text evidence="8 9">Belongs to the TonB-dependent receptor family.</text>
</comment>
<keyword evidence="7 8" id="KW-0998">Cell outer membrane</keyword>
<dbReference type="PANTHER" id="PTHR40980:SF3">
    <property type="entry name" value="TONB-DEPENDENT RECEPTOR-LIKE BETA-BARREL DOMAIN-CONTAINING PROTEIN"/>
    <property type="match status" value="1"/>
</dbReference>
<evidence type="ECO:0000259" key="11">
    <source>
        <dbReference type="Pfam" id="PF00593"/>
    </source>
</evidence>